<dbReference type="GO" id="GO:0006614">
    <property type="term" value="P:SRP-dependent cotranslational protein targeting to membrane"/>
    <property type="evidence" value="ECO:0007669"/>
    <property type="project" value="UniProtKB-UniRule"/>
</dbReference>
<dbReference type="AlphaFoldDB" id="A0A2U3DAC6"/>
<keyword evidence="7" id="KW-1005">Bacterial flagellum biogenesis</keyword>
<dbReference type="Pfam" id="PF00448">
    <property type="entry name" value="SRP54"/>
    <property type="match status" value="1"/>
</dbReference>
<feature type="domain" description="AAA+ ATPase" evidence="15">
    <location>
        <begin position="201"/>
        <end position="381"/>
    </location>
</feature>
<evidence type="ECO:0000259" key="15">
    <source>
        <dbReference type="SMART" id="SM00382"/>
    </source>
</evidence>
<dbReference type="CDD" id="cd17873">
    <property type="entry name" value="FlhF"/>
    <property type="match status" value="1"/>
</dbReference>
<evidence type="ECO:0000256" key="8">
    <source>
        <dbReference type="ARBA" id="ARBA00022927"/>
    </source>
</evidence>
<comment type="subcellular location">
    <subcellularLocation>
        <location evidence="1">Cell membrane</location>
        <topology evidence="1">Peripheral membrane protein</topology>
        <orientation evidence="1">Cytoplasmic side</orientation>
    </subcellularLocation>
</comment>
<dbReference type="FunFam" id="3.40.50.300:FF:000695">
    <property type="entry name" value="Flagellar biosynthesis regulator FlhF"/>
    <property type="match status" value="1"/>
</dbReference>
<dbReference type="NCBIfam" id="TIGR03499">
    <property type="entry name" value="FlhF"/>
    <property type="match status" value="1"/>
</dbReference>
<dbReference type="RefSeq" id="WP_109429993.1">
    <property type="nucleotide sequence ID" value="NZ_MPDK01000005.1"/>
</dbReference>
<dbReference type="InterPro" id="IPR020006">
    <property type="entry name" value="FlhF"/>
</dbReference>
<feature type="compositionally biased region" description="Low complexity" evidence="14">
    <location>
        <begin position="68"/>
        <end position="81"/>
    </location>
</feature>
<evidence type="ECO:0000256" key="11">
    <source>
        <dbReference type="ARBA" id="ARBA00023225"/>
    </source>
</evidence>
<evidence type="ECO:0000256" key="2">
    <source>
        <dbReference type="ARBA" id="ARBA00008531"/>
    </source>
</evidence>
<dbReference type="SMART" id="SM00962">
    <property type="entry name" value="SRP54"/>
    <property type="match status" value="1"/>
</dbReference>
<keyword evidence="5" id="KW-1003">Cell membrane</keyword>
<dbReference type="PANTHER" id="PTHR43134">
    <property type="entry name" value="SIGNAL RECOGNITION PARTICLE RECEPTOR SUBUNIT ALPHA"/>
    <property type="match status" value="1"/>
</dbReference>
<evidence type="ECO:0000259" key="16">
    <source>
        <dbReference type="SMART" id="SM00962"/>
    </source>
</evidence>
<evidence type="ECO:0000256" key="12">
    <source>
        <dbReference type="ARBA" id="ARBA00025337"/>
    </source>
</evidence>
<keyword evidence="4" id="KW-0813">Transport</keyword>
<sequence>MFIKRYVAKTVNEALQQIRSELGRDAVILSQKKIKARGLAGLFGQRVVEIVAGIDEAGSKNSGQMEKVVSPPLASSSPVVSVSETPAPHIEAKRLQSQEQQLQEPATLLQAASVQAELQDIRALLGTLLIGEIDGVRSRELAMTMQQLTGTSLSQTLLQRFLRLHAESVGTNPATATTAALRRLVSEVIEEAGSIRALDPKDRLVAFIGPTGVGKTTTVAKLAAVSRLRDNRQVGLLTLDTFRVAAVEQLRTYAEILNIPFAVARTGQELQEQVDTWSDLDLVLIDTTGRGFLDTAQAENLGKLLSQIPLDLTYLVLSAAAREAEARQVALRLKEVGYDALLFTKLDETILPSLILTMVNELHRPLSYFSIGQQVPHDLIVADESTLQAYFCGGESLARSS</sequence>
<evidence type="ECO:0000256" key="13">
    <source>
        <dbReference type="NCBIfam" id="TIGR03499"/>
    </source>
</evidence>
<dbReference type="GO" id="GO:0005886">
    <property type="term" value="C:plasma membrane"/>
    <property type="evidence" value="ECO:0007669"/>
    <property type="project" value="UniProtKB-SubCell"/>
</dbReference>
<evidence type="ECO:0000256" key="14">
    <source>
        <dbReference type="SAM" id="MobiDB-lite"/>
    </source>
</evidence>
<keyword evidence="11" id="KW-1006">Bacterial flagellum protein export</keyword>
<evidence type="ECO:0000256" key="6">
    <source>
        <dbReference type="ARBA" id="ARBA00022741"/>
    </source>
</evidence>
<evidence type="ECO:0000256" key="1">
    <source>
        <dbReference type="ARBA" id="ARBA00004413"/>
    </source>
</evidence>
<keyword evidence="10" id="KW-0472">Membrane</keyword>
<comment type="function">
    <text evidence="12">Necessary for flagellar biosynthesis. May be involved in translocation of the flagellum.</text>
</comment>
<dbReference type="GO" id="GO:0044781">
    <property type="term" value="P:bacterial-type flagellum organization"/>
    <property type="evidence" value="ECO:0007669"/>
    <property type="project" value="UniProtKB-UniRule"/>
</dbReference>
<evidence type="ECO:0000256" key="7">
    <source>
        <dbReference type="ARBA" id="ARBA00022795"/>
    </source>
</evidence>
<dbReference type="EMBL" id="MPDK01000005">
    <property type="protein sequence ID" value="PWI58203.1"/>
    <property type="molecule type" value="Genomic_DNA"/>
</dbReference>
<evidence type="ECO:0000256" key="3">
    <source>
        <dbReference type="ARBA" id="ARBA00014919"/>
    </source>
</evidence>
<evidence type="ECO:0000313" key="18">
    <source>
        <dbReference type="Proteomes" id="UP000245380"/>
    </source>
</evidence>
<protein>
    <recommendedName>
        <fullName evidence="3 13">Flagellar biosynthesis protein FlhF</fullName>
    </recommendedName>
</protein>
<evidence type="ECO:0000256" key="5">
    <source>
        <dbReference type="ARBA" id="ARBA00022475"/>
    </source>
</evidence>
<name>A0A2U3DAC6_SULT2</name>
<evidence type="ECO:0000313" key="17">
    <source>
        <dbReference type="EMBL" id="PWI58203.1"/>
    </source>
</evidence>
<keyword evidence="18" id="KW-1185">Reference proteome</keyword>
<gene>
    <name evidence="17" type="ORF">BM613_04530</name>
</gene>
<dbReference type="InterPro" id="IPR003593">
    <property type="entry name" value="AAA+_ATPase"/>
</dbReference>
<dbReference type="InterPro" id="IPR000897">
    <property type="entry name" value="SRP54_GTPase_dom"/>
</dbReference>
<keyword evidence="17" id="KW-0969">Cilium</keyword>
<keyword evidence="8" id="KW-0653">Protein transport</keyword>
<dbReference type="InterPro" id="IPR027417">
    <property type="entry name" value="P-loop_NTPase"/>
</dbReference>
<dbReference type="SMART" id="SM00382">
    <property type="entry name" value="AAA"/>
    <property type="match status" value="1"/>
</dbReference>
<accession>A0A2U3DAC6</accession>
<keyword evidence="9" id="KW-0342">GTP-binding</keyword>
<proteinExistence type="inferred from homology"/>
<dbReference type="Proteomes" id="UP000245380">
    <property type="component" value="Unassembled WGS sequence"/>
</dbReference>
<feature type="domain" description="SRP54-type proteins GTP-binding" evidence="16">
    <location>
        <begin position="202"/>
        <end position="393"/>
    </location>
</feature>
<dbReference type="GO" id="GO:0003924">
    <property type="term" value="F:GTPase activity"/>
    <property type="evidence" value="ECO:0007669"/>
    <property type="project" value="UniProtKB-UniRule"/>
</dbReference>
<dbReference type="InterPro" id="IPR047040">
    <property type="entry name" value="FlhF__GTPase_dom"/>
</dbReference>
<evidence type="ECO:0000256" key="9">
    <source>
        <dbReference type="ARBA" id="ARBA00023134"/>
    </source>
</evidence>
<organism evidence="17 18">
    <name type="scientific">Sulfoacidibacillus thermotolerans</name>
    <name type="common">Acidibacillus sulfuroxidans</name>
    <dbReference type="NCBI Taxonomy" id="1765684"/>
    <lineage>
        <taxon>Bacteria</taxon>
        <taxon>Bacillati</taxon>
        <taxon>Bacillota</taxon>
        <taxon>Bacilli</taxon>
        <taxon>Bacillales</taxon>
        <taxon>Alicyclobacillaceae</taxon>
        <taxon>Sulfoacidibacillus</taxon>
    </lineage>
</organism>
<keyword evidence="6" id="KW-0547">Nucleotide-binding</keyword>
<dbReference type="GO" id="GO:0005525">
    <property type="term" value="F:GTP binding"/>
    <property type="evidence" value="ECO:0007669"/>
    <property type="project" value="UniProtKB-UniRule"/>
</dbReference>
<dbReference type="GO" id="GO:0005047">
    <property type="term" value="F:signal recognition particle binding"/>
    <property type="evidence" value="ECO:0007669"/>
    <property type="project" value="TreeGrafter"/>
</dbReference>
<dbReference type="SUPFAM" id="SSF52540">
    <property type="entry name" value="P-loop containing nucleoside triphosphate hydrolases"/>
    <property type="match status" value="1"/>
</dbReference>
<dbReference type="PANTHER" id="PTHR43134:SF3">
    <property type="entry name" value="FLAGELLAR BIOSYNTHESIS PROTEIN FLHF"/>
    <property type="match status" value="1"/>
</dbReference>
<dbReference type="OrthoDB" id="9778554at2"/>
<evidence type="ECO:0000256" key="10">
    <source>
        <dbReference type="ARBA" id="ARBA00023136"/>
    </source>
</evidence>
<feature type="region of interest" description="Disordered" evidence="14">
    <location>
        <begin position="62"/>
        <end position="81"/>
    </location>
</feature>
<dbReference type="GO" id="GO:0015031">
    <property type="term" value="P:protein transport"/>
    <property type="evidence" value="ECO:0007669"/>
    <property type="project" value="UniProtKB-KW"/>
</dbReference>
<evidence type="ECO:0000256" key="4">
    <source>
        <dbReference type="ARBA" id="ARBA00022448"/>
    </source>
</evidence>
<reference evidence="17 18" key="1">
    <citation type="submission" date="2016-11" db="EMBL/GenBank/DDBJ databases">
        <title>Comparative genomics of Acidibacillus ferroxidans species.</title>
        <authorList>
            <person name="Oliveira G."/>
            <person name="Nunes G."/>
            <person name="Oliveira R."/>
            <person name="Araujo F."/>
            <person name="Salim A."/>
            <person name="Scholte L."/>
            <person name="Morais D."/>
            <person name="Nancucheo I."/>
            <person name="Johnson D.B."/>
            <person name="Grail B."/>
            <person name="Bittencourt J."/>
            <person name="Valadares R."/>
        </authorList>
    </citation>
    <scope>NUCLEOTIDE SEQUENCE [LARGE SCALE GENOMIC DNA]</scope>
    <source>
        <strain evidence="17 18">Y002</strain>
    </source>
</reference>
<keyword evidence="17" id="KW-0282">Flagellum</keyword>
<dbReference type="Gene3D" id="3.40.50.300">
    <property type="entry name" value="P-loop containing nucleotide triphosphate hydrolases"/>
    <property type="match status" value="1"/>
</dbReference>
<comment type="caution">
    <text evidence="17">The sequence shown here is derived from an EMBL/GenBank/DDBJ whole genome shotgun (WGS) entry which is preliminary data.</text>
</comment>
<dbReference type="Gene3D" id="1.20.120.1380">
    <property type="entry name" value="Flagellar FlhF biosynthesis protein, N domain"/>
    <property type="match status" value="1"/>
</dbReference>
<keyword evidence="17" id="KW-0966">Cell projection</keyword>
<comment type="similarity">
    <text evidence="2">Belongs to the GTP-binding SRP family.</text>
</comment>